<dbReference type="PROSITE" id="PS51746">
    <property type="entry name" value="PPM_2"/>
    <property type="match status" value="1"/>
</dbReference>
<feature type="domain" description="PPM-type phosphatase" evidence="2">
    <location>
        <begin position="121"/>
        <end position="400"/>
    </location>
</feature>
<dbReference type="InterPro" id="IPR036457">
    <property type="entry name" value="PPM-type-like_dom_sf"/>
</dbReference>
<accession>A0A067JR75</accession>
<feature type="compositionally biased region" description="Basic residues" evidence="1">
    <location>
        <begin position="9"/>
        <end position="20"/>
    </location>
</feature>
<keyword evidence="4" id="KW-1185">Reference proteome</keyword>
<sequence length="404" mass="44202">MSKSEQVTSRRKTHLKRSNGCRRGEGMKEMKPDFCSAGDFSLDSGGEFPVNKKRGSKELTSCEATEFGGNESKIHDGHSKELISCFDYSSDKEKKVAKPMGTVMAGCDKEERVEGSMSCESHGSISVIGRRRTMEDAVTVAVRIKVGEFDSYDFFAAYDGHGGAKVANACRDRMHQLLAKELEKGKFLGDVKGSGYWKKVMGVCFNKMEDELSGYGEDMEAMDCPEKTMGSTAVVVMVGKEELVVANCGDSRAVLYRGGMAMALSNDHKPDRPDERERVEAAGGRVIDWNGSRILGVLGTSRSIGDLYLKPFVTSEPEVTVTERSISDQFIVIGTDGLWDVVSNEVACEVVKKCFDGHIRNKRFLDEFNGTRAAEAAAILAELAMARGSKDNISVIVVQLESPK</sequence>
<evidence type="ECO:0000313" key="3">
    <source>
        <dbReference type="EMBL" id="KDP25303.1"/>
    </source>
</evidence>
<dbReference type="AlphaFoldDB" id="A0A067JR75"/>
<dbReference type="GO" id="GO:0004722">
    <property type="term" value="F:protein serine/threonine phosphatase activity"/>
    <property type="evidence" value="ECO:0007669"/>
    <property type="project" value="InterPro"/>
</dbReference>
<protein>
    <recommendedName>
        <fullName evidence="2">PPM-type phosphatase domain-containing protein</fullName>
    </recommendedName>
</protein>
<evidence type="ECO:0000256" key="1">
    <source>
        <dbReference type="SAM" id="MobiDB-lite"/>
    </source>
</evidence>
<proteinExistence type="predicted"/>
<gene>
    <name evidence="3" type="ORF">JCGZ_20459</name>
</gene>
<dbReference type="Pfam" id="PF00481">
    <property type="entry name" value="PP2C"/>
    <property type="match status" value="1"/>
</dbReference>
<dbReference type="EMBL" id="KK914993">
    <property type="protein sequence ID" value="KDP25303.1"/>
    <property type="molecule type" value="Genomic_DNA"/>
</dbReference>
<organism evidence="3 4">
    <name type="scientific">Jatropha curcas</name>
    <name type="common">Barbados nut</name>
    <dbReference type="NCBI Taxonomy" id="180498"/>
    <lineage>
        <taxon>Eukaryota</taxon>
        <taxon>Viridiplantae</taxon>
        <taxon>Streptophyta</taxon>
        <taxon>Embryophyta</taxon>
        <taxon>Tracheophyta</taxon>
        <taxon>Spermatophyta</taxon>
        <taxon>Magnoliopsida</taxon>
        <taxon>eudicotyledons</taxon>
        <taxon>Gunneridae</taxon>
        <taxon>Pentapetalae</taxon>
        <taxon>rosids</taxon>
        <taxon>fabids</taxon>
        <taxon>Malpighiales</taxon>
        <taxon>Euphorbiaceae</taxon>
        <taxon>Crotonoideae</taxon>
        <taxon>Jatropheae</taxon>
        <taxon>Jatropha</taxon>
    </lineage>
</organism>
<dbReference type="InterPro" id="IPR015655">
    <property type="entry name" value="PP2C"/>
</dbReference>
<dbReference type="FunFam" id="3.60.40.10:FF:000291">
    <property type="entry name" value="Protein phosphatase 2C 50"/>
    <property type="match status" value="1"/>
</dbReference>
<dbReference type="PANTHER" id="PTHR47992">
    <property type="entry name" value="PROTEIN PHOSPHATASE"/>
    <property type="match status" value="1"/>
</dbReference>
<dbReference type="KEGG" id="jcu:105645678"/>
<dbReference type="Proteomes" id="UP000027138">
    <property type="component" value="Unassembled WGS sequence"/>
</dbReference>
<feature type="region of interest" description="Disordered" evidence="1">
    <location>
        <begin position="1"/>
        <end position="33"/>
    </location>
</feature>
<dbReference type="OrthoDB" id="10264738at2759"/>
<reference evidence="3 4" key="1">
    <citation type="journal article" date="2014" name="PLoS ONE">
        <title>Global Analysis of Gene Expression Profiles in Physic Nut (Jatropha curcas L.) Seedlings Exposed to Salt Stress.</title>
        <authorList>
            <person name="Zhang L."/>
            <person name="Zhang C."/>
            <person name="Wu P."/>
            <person name="Chen Y."/>
            <person name="Li M."/>
            <person name="Jiang H."/>
            <person name="Wu G."/>
        </authorList>
    </citation>
    <scope>NUCLEOTIDE SEQUENCE [LARGE SCALE GENOMIC DNA]</scope>
    <source>
        <strain evidence="4">cv. GZQX0401</strain>
        <tissue evidence="3">Young leaves</tissue>
    </source>
</reference>
<feature type="compositionally biased region" description="Basic and acidic residues" evidence="1">
    <location>
        <begin position="22"/>
        <end position="32"/>
    </location>
</feature>
<evidence type="ECO:0000259" key="2">
    <source>
        <dbReference type="PROSITE" id="PS51746"/>
    </source>
</evidence>
<dbReference type="SMART" id="SM00332">
    <property type="entry name" value="PP2Cc"/>
    <property type="match status" value="1"/>
</dbReference>
<dbReference type="STRING" id="180498.A0A067JR75"/>
<evidence type="ECO:0000313" key="4">
    <source>
        <dbReference type="Proteomes" id="UP000027138"/>
    </source>
</evidence>
<dbReference type="CDD" id="cd00143">
    <property type="entry name" value="PP2Cc"/>
    <property type="match status" value="1"/>
</dbReference>
<name>A0A067JR75_JATCU</name>
<dbReference type="SUPFAM" id="SSF81606">
    <property type="entry name" value="PP2C-like"/>
    <property type="match status" value="1"/>
</dbReference>
<dbReference type="InterPro" id="IPR001932">
    <property type="entry name" value="PPM-type_phosphatase-like_dom"/>
</dbReference>
<dbReference type="Gene3D" id="3.60.40.10">
    <property type="entry name" value="PPM-type phosphatase domain"/>
    <property type="match status" value="1"/>
</dbReference>